<dbReference type="Gene3D" id="1.20.1250.20">
    <property type="entry name" value="MFS general substrate transporter like domains"/>
    <property type="match status" value="2"/>
</dbReference>
<dbReference type="Proteomes" id="UP000029558">
    <property type="component" value="Chromosome"/>
</dbReference>
<dbReference type="PANTHER" id="PTHR23514">
    <property type="entry name" value="BYPASS OF STOP CODON PROTEIN 6"/>
    <property type="match status" value="1"/>
</dbReference>
<dbReference type="EMBL" id="CP012508">
    <property type="protein sequence ID" value="ALB22147.1"/>
    <property type="molecule type" value="Genomic_DNA"/>
</dbReference>
<dbReference type="SUPFAM" id="SSF103473">
    <property type="entry name" value="MFS general substrate transporter"/>
    <property type="match status" value="1"/>
</dbReference>
<dbReference type="GO" id="GO:0012505">
    <property type="term" value="C:endomembrane system"/>
    <property type="evidence" value="ECO:0007669"/>
    <property type="project" value="UniProtKB-SubCell"/>
</dbReference>
<proteinExistence type="inferred from homology"/>
<dbReference type="PROSITE" id="PS50850">
    <property type="entry name" value="MFS"/>
    <property type="match status" value="1"/>
</dbReference>
<sequence>MTFKQKCLTLCFLSALITGGFSAAIGLVSPQISTYYNVDISNIVYIDVLNIVGLLIGNFFSGRLIEKINTHNTLCSAIALGIIAESLLALGLPLSFYTACSMLNGISIGFLVPAVTQSISDLHTISREKDSKLSLLNFFFSLGSVFVPIVGGYITHYLSWRGVFAMLAILYVFLLICALTFKIKPTCDNTPKSQQSQTKNNQSIFNLSLILIGIALVCYVYIEYVVSYWFSPYLQMDKHISVIETGKLLGIFGASIAAVRLIAGLYLLKKIRATNYITLSCITVFIGFLFFLNSSSYFSFMASIILIGCGCASLFPTLLGYGIAQANYQSPRATSFLITCGSIGGFVGLIMSGFLGQHVDKVTPIYVAPILAFIIIAIIFVTVLNNRYGRLKAPNTNYKSTK</sequence>
<keyword evidence="3" id="KW-0813">Transport</keyword>
<keyword evidence="4" id="KW-0812">Transmembrane</keyword>
<evidence type="ECO:0000256" key="1">
    <source>
        <dbReference type="ARBA" id="ARBA00004127"/>
    </source>
</evidence>
<dbReference type="InterPro" id="IPR020846">
    <property type="entry name" value="MFS_dom"/>
</dbReference>
<reference evidence="7 8" key="1">
    <citation type="journal article" date="2014" name="Genome Announc.">
        <title>Comparative Genome Analysis of Two Isolates of the Fish Pathogen Piscirickettsia salmonis from Different Hosts Reveals Major Differences in Virulence-Associated Secretion Systems.</title>
        <authorList>
            <person name="Bohle H."/>
            <person name="Henriquez P."/>
            <person name="Grothusen H."/>
            <person name="Navas E."/>
            <person name="Sandoval A."/>
            <person name="Bustamante F."/>
            <person name="Bustos P."/>
            <person name="Mancilla M."/>
        </authorList>
    </citation>
    <scope>NUCLEOTIDE SEQUENCE [LARGE SCALE GENOMIC DNA]</scope>
    <source>
        <strain evidence="8">B1-32597</strain>
    </source>
</reference>
<dbReference type="InterPro" id="IPR051788">
    <property type="entry name" value="MFS_Transporter"/>
</dbReference>
<dbReference type="Pfam" id="PF07690">
    <property type="entry name" value="MFS_1"/>
    <property type="match status" value="1"/>
</dbReference>
<dbReference type="GO" id="GO:0016020">
    <property type="term" value="C:membrane"/>
    <property type="evidence" value="ECO:0007669"/>
    <property type="project" value="TreeGrafter"/>
</dbReference>
<evidence type="ECO:0000313" key="8">
    <source>
        <dbReference type="Proteomes" id="UP000029558"/>
    </source>
</evidence>
<evidence type="ECO:0000256" key="4">
    <source>
        <dbReference type="ARBA" id="ARBA00022692"/>
    </source>
</evidence>
<organism evidence="7 8">
    <name type="scientific">Piscirickettsia salmonis</name>
    <dbReference type="NCBI Taxonomy" id="1238"/>
    <lineage>
        <taxon>Bacteria</taxon>
        <taxon>Pseudomonadati</taxon>
        <taxon>Pseudomonadota</taxon>
        <taxon>Gammaproteobacteria</taxon>
        <taxon>Thiotrichales</taxon>
        <taxon>Piscirickettsiaceae</taxon>
        <taxon>Piscirickettsia</taxon>
    </lineage>
</organism>
<keyword evidence="6" id="KW-0472">Membrane</keyword>
<accession>A0A1L6TAD5</accession>
<name>A0A1L6TAD5_PISSA</name>
<dbReference type="AlphaFoldDB" id="A0A1L6TAD5"/>
<dbReference type="RefSeq" id="WP_017376037.1">
    <property type="nucleotide sequence ID" value="NZ_CP012508.1"/>
</dbReference>
<keyword evidence="5" id="KW-1133">Transmembrane helix</keyword>
<evidence type="ECO:0000313" key="7">
    <source>
        <dbReference type="EMBL" id="ALB22147.1"/>
    </source>
</evidence>
<gene>
    <name evidence="7" type="ORF">KU39_964</name>
</gene>
<dbReference type="PANTHER" id="PTHR23514:SF3">
    <property type="entry name" value="BYPASS OF STOP CODON PROTEIN 6"/>
    <property type="match status" value="1"/>
</dbReference>
<evidence type="ECO:0000256" key="3">
    <source>
        <dbReference type="ARBA" id="ARBA00022448"/>
    </source>
</evidence>
<protein>
    <submittedName>
        <fullName evidence="7">Major Facilitator Superfamily protein</fullName>
    </submittedName>
</protein>
<evidence type="ECO:0000256" key="5">
    <source>
        <dbReference type="ARBA" id="ARBA00022989"/>
    </source>
</evidence>
<dbReference type="GO" id="GO:0022857">
    <property type="term" value="F:transmembrane transporter activity"/>
    <property type="evidence" value="ECO:0007669"/>
    <property type="project" value="InterPro"/>
</dbReference>
<comment type="similarity">
    <text evidence="2">Belongs to the major facilitator superfamily.</text>
</comment>
<comment type="subcellular location">
    <subcellularLocation>
        <location evidence="1">Endomembrane system</location>
        <topology evidence="1">Multi-pass membrane protein</topology>
    </subcellularLocation>
</comment>
<dbReference type="InterPro" id="IPR036259">
    <property type="entry name" value="MFS_trans_sf"/>
</dbReference>
<dbReference type="OrthoDB" id="5603733at2"/>
<evidence type="ECO:0000256" key="2">
    <source>
        <dbReference type="ARBA" id="ARBA00008335"/>
    </source>
</evidence>
<evidence type="ECO:0000256" key="6">
    <source>
        <dbReference type="ARBA" id="ARBA00023136"/>
    </source>
</evidence>
<dbReference type="InterPro" id="IPR011701">
    <property type="entry name" value="MFS"/>
</dbReference>